<dbReference type="EC" id="2.7.1.12" evidence="3"/>
<dbReference type="GO" id="GO:0005975">
    <property type="term" value="P:carbohydrate metabolic process"/>
    <property type="evidence" value="ECO:0007669"/>
    <property type="project" value="InterPro"/>
</dbReference>
<evidence type="ECO:0000256" key="9">
    <source>
        <dbReference type="ARBA" id="ARBA00048090"/>
    </source>
</evidence>
<gene>
    <name evidence="11" type="ORF">RFI_07425</name>
</gene>
<feature type="transmembrane region" description="Helical" evidence="10">
    <location>
        <begin position="42"/>
        <end position="65"/>
    </location>
</feature>
<keyword evidence="10" id="KW-1133">Transmembrane helix</keyword>
<evidence type="ECO:0000313" key="11">
    <source>
        <dbReference type="EMBL" id="ETO29695.1"/>
    </source>
</evidence>
<dbReference type="UniPathway" id="UPA00792"/>
<dbReference type="PANTHER" id="PTHR43442:SF3">
    <property type="entry name" value="GLUCONOKINASE-RELATED"/>
    <property type="match status" value="1"/>
</dbReference>
<accession>X6NTS3</accession>
<dbReference type="PANTHER" id="PTHR43442">
    <property type="entry name" value="GLUCONOKINASE-RELATED"/>
    <property type="match status" value="1"/>
</dbReference>
<dbReference type="AlphaFoldDB" id="X6NTS3"/>
<evidence type="ECO:0000256" key="2">
    <source>
        <dbReference type="ARBA" id="ARBA00008420"/>
    </source>
</evidence>
<dbReference type="GO" id="GO:0005524">
    <property type="term" value="F:ATP binding"/>
    <property type="evidence" value="ECO:0007669"/>
    <property type="project" value="UniProtKB-KW"/>
</dbReference>
<keyword evidence="10" id="KW-0472">Membrane</keyword>
<comment type="pathway">
    <text evidence="1">Carbohydrate acid metabolism; D-gluconate degradation.</text>
</comment>
<reference evidence="11 12" key="1">
    <citation type="journal article" date="2013" name="Curr. Biol.">
        <title>The Genome of the Foraminiferan Reticulomyxa filosa.</title>
        <authorList>
            <person name="Glockner G."/>
            <person name="Hulsmann N."/>
            <person name="Schleicher M."/>
            <person name="Noegel A.A."/>
            <person name="Eichinger L."/>
            <person name="Gallinger C."/>
            <person name="Pawlowski J."/>
            <person name="Sierra R."/>
            <person name="Euteneuer U."/>
            <person name="Pillet L."/>
            <person name="Moustafa A."/>
            <person name="Platzer M."/>
            <person name="Groth M."/>
            <person name="Szafranski K."/>
            <person name="Schliwa M."/>
        </authorList>
    </citation>
    <scope>NUCLEOTIDE SEQUENCE [LARGE SCALE GENOMIC DNA]</scope>
</reference>
<keyword evidence="12" id="KW-1185">Reference proteome</keyword>
<dbReference type="Proteomes" id="UP000023152">
    <property type="component" value="Unassembled WGS sequence"/>
</dbReference>
<protein>
    <recommendedName>
        <fullName evidence="3">gluconokinase</fullName>
        <ecNumber evidence="3">2.7.1.12</ecNumber>
    </recommendedName>
    <alternativeName>
        <fullName evidence="8">Gluconate kinase</fullName>
    </alternativeName>
</protein>
<keyword evidence="4" id="KW-0808">Transferase</keyword>
<sequence>MLNKKFGNRYADFVDGDELHPKANIEKMSNKIPLNDADRLPWLLVCVLIYTQLIAAKIFFCYASWKHLAILQKKNAIRSRIENHWIKEKEESVPDVKDEGLKKNNTQILLIGCSALKMIYRDILRGVANSFNNETGHSNESEKSLHSKERALYFIFLEGKKIKNHFMSHEMLDSQFNTLESPDLSIEKDVIVMNIKLSITELVEKLLKMLVTEDLASV</sequence>
<dbReference type="GO" id="GO:0005737">
    <property type="term" value="C:cytoplasm"/>
    <property type="evidence" value="ECO:0007669"/>
    <property type="project" value="TreeGrafter"/>
</dbReference>
<dbReference type="Gene3D" id="3.40.50.300">
    <property type="entry name" value="P-loop containing nucleotide triphosphate hydrolases"/>
    <property type="match status" value="1"/>
</dbReference>
<evidence type="ECO:0000256" key="5">
    <source>
        <dbReference type="ARBA" id="ARBA00022741"/>
    </source>
</evidence>
<dbReference type="GO" id="GO:0046316">
    <property type="term" value="F:gluconokinase activity"/>
    <property type="evidence" value="ECO:0007669"/>
    <property type="project" value="UniProtKB-EC"/>
</dbReference>
<evidence type="ECO:0000256" key="8">
    <source>
        <dbReference type="ARBA" id="ARBA00029835"/>
    </source>
</evidence>
<evidence type="ECO:0000256" key="10">
    <source>
        <dbReference type="SAM" id="Phobius"/>
    </source>
</evidence>
<comment type="caution">
    <text evidence="11">The sequence shown here is derived from an EMBL/GenBank/DDBJ whole genome shotgun (WGS) entry which is preliminary data.</text>
</comment>
<evidence type="ECO:0000256" key="3">
    <source>
        <dbReference type="ARBA" id="ARBA00012054"/>
    </source>
</evidence>
<dbReference type="EMBL" id="ASPP01005895">
    <property type="protein sequence ID" value="ETO29695.1"/>
    <property type="molecule type" value="Genomic_DNA"/>
</dbReference>
<evidence type="ECO:0000313" key="12">
    <source>
        <dbReference type="Proteomes" id="UP000023152"/>
    </source>
</evidence>
<evidence type="ECO:0000256" key="1">
    <source>
        <dbReference type="ARBA" id="ARBA00004875"/>
    </source>
</evidence>
<comment type="catalytic activity">
    <reaction evidence="9">
        <text>D-gluconate + ATP = 6-phospho-D-gluconate + ADP + H(+)</text>
        <dbReference type="Rhea" id="RHEA:19433"/>
        <dbReference type="ChEBI" id="CHEBI:15378"/>
        <dbReference type="ChEBI" id="CHEBI:18391"/>
        <dbReference type="ChEBI" id="CHEBI:30616"/>
        <dbReference type="ChEBI" id="CHEBI:58759"/>
        <dbReference type="ChEBI" id="CHEBI:456216"/>
        <dbReference type="EC" id="2.7.1.12"/>
    </reaction>
</comment>
<keyword evidence="5" id="KW-0547">Nucleotide-binding</keyword>
<keyword evidence="10" id="KW-0812">Transmembrane</keyword>
<dbReference type="InterPro" id="IPR006001">
    <property type="entry name" value="Therm_gnt_kin"/>
</dbReference>
<keyword evidence="6" id="KW-0418">Kinase</keyword>
<dbReference type="CDD" id="cd02021">
    <property type="entry name" value="GntK"/>
    <property type="match status" value="1"/>
</dbReference>
<dbReference type="InterPro" id="IPR027417">
    <property type="entry name" value="P-loop_NTPase"/>
</dbReference>
<organism evidence="11 12">
    <name type="scientific">Reticulomyxa filosa</name>
    <dbReference type="NCBI Taxonomy" id="46433"/>
    <lineage>
        <taxon>Eukaryota</taxon>
        <taxon>Sar</taxon>
        <taxon>Rhizaria</taxon>
        <taxon>Retaria</taxon>
        <taxon>Foraminifera</taxon>
        <taxon>Monothalamids</taxon>
        <taxon>Reticulomyxidae</taxon>
        <taxon>Reticulomyxa</taxon>
    </lineage>
</organism>
<dbReference type="OrthoDB" id="275177at2759"/>
<evidence type="ECO:0000256" key="6">
    <source>
        <dbReference type="ARBA" id="ARBA00022777"/>
    </source>
</evidence>
<proteinExistence type="inferred from homology"/>
<comment type="similarity">
    <text evidence="2">Belongs to the gluconokinase GntK/GntV family.</text>
</comment>
<keyword evidence="7" id="KW-0067">ATP-binding</keyword>
<evidence type="ECO:0000256" key="4">
    <source>
        <dbReference type="ARBA" id="ARBA00022679"/>
    </source>
</evidence>
<name>X6NTS3_RETFI</name>
<evidence type="ECO:0000256" key="7">
    <source>
        <dbReference type="ARBA" id="ARBA00022840"/>
    </source>
</evidence>